<evidence type="ECO:0000313" key="8">
    <source>
        <dbReference type="Proteomes" id="UP000051733"/>
    </source>
</evidence>
<dbReference type="STRING" id="1423813.FC26_GL002201"/>
<dbReference type="Gene3D" id="3.40.50.10240">
    <property type="entry name" value="Thiamin pyrophosphokinase, catalytic domain"/>
    <property type="match status" value="1"/>
</dbReference>
<organism evidence="7 8">
    <name type="scientific">Paucilactobacillus vaccinostercus DSM 20634</name>
    <dbReference type="NCBI Taxonomy" id="1423813"/>
    <lineage>
        <taxon>Bacteria</taxon>
        <taxon>Bacillati</taxon>
        <taxon>Bacillota</taxon>
        <taxon>Bacilli</taxon>
        <taxon>Lactobacillales</taxon>
        <taxon>Lactobacillaceae</taxon>
        <taxon>Paucilactobacillus</taxon>
    </lineage>
</organism>
<keyword evidence="1" id="KW-0808">Transferase</keyword>
<sequence length="222" mass="25208">MTIQKRKVKKLNVLVGGPTQQWPDTLKSGQIEGPWIGVDRGAIRLLQLGIKPEIAVGDFDSTAQEELARVKEQITHIETFPPEKDLTDTQIGVITAIRYFKFEQLAIYGATGGRMDHLLANIFLPLEPRFRPYVTNIKLIDRQNTITYYQPGMHEIKKEPNKKYLAFVTLTKVDGLTLFDEKYPLNDYSSGHPTSWASNEFNGDLNHFKFDSGIVAVIQSRD</sequence>
<dbReference type="SUPFAM" id="SSF63999">
    <property type="entry name" value="Thiamin pyrophosphokinase, catalytic domain"/>
    <property type="match status" value="1"/>
</dbReference>
<evidence type="ECO:0000259" key="6">
    <source>
        <dbReference type="SMART" id="SM00983"/>
    </source>
</evidence>
<reference evidence="7 8" key="1">
    <citation type="journal article" date="2015" name="Genome Announc.">
        <title>Expanding the biotechnology potential of lactobacilli through comparative genomics of 213 strains and associated genera.</title>
        <authorList>
            <person name="Sun Z."/>
            <person name="Harris H.M."/>
            <person name="McCann A."/>
            <person name="Guo C."/>
            <person name="Argimon S."/>
            <person name="Zhang W."/>
            <person name="Yang X."/>
            <person name="Jeffery I.B."/>
            <person name="Cooney J.C."/>
            <person name="Kagawa T.F."/>
            <person name="Liu W."/>
            <person name="Song Y."/>
            <person name="Salvetti E."/>
            <person name="Wrobel A."/>
            <person name="Rasinkangas P."/>
            <person name="Parkhill J."/>
            <person name="Rea M.C."/>
            <person name="O'Sullivan O."/>
            <person name="Ritari J."/>
            <person name="Douillard F.P."/>
            <person name="Paul Ross R."/>
            <person name="Yang R."/>
            <person name="Briner A.E."/>
            <person name="Felis G.E."/>
            <person name="de Vos W.M."/>
            <person name="Barrangou R."/>
            <person name="Klaenhammer T.R."/>
            <person name="Caufield P.W."/>
            <person name="Cui Y."/>
            <person name="Zhang H."/>
            <person name="O'Toole P.W."/>
        </authorList>
    </citation>
    <scope>NUCLEOTIDE SEQUENCE [LARGE SCALE GENOMIC DNA]</scope>
    <source>
        <strain evidence="7 8">DSM 20634</strain>
    </source>
</reference>
<feature type="domain" description="Thiamin pyrophosphokinase thiamin-binding" evidence="6">
    <location>
        <begin position="152"/>
        <end position="216"/>
    </location>
</feature>
<dbReference type="PANTHER" id="PTHR41299">
    <property type="entry name" value="THIAMINE PYROPHOSPHOKINASE"/>
    <property type="match status" value="1"/>
</dbReference>
<dbReference type="GO" id="GO:0004788">
    <property type="term" value="F:thiamine diphosphokinase activity"/>
    <property type="evidence" value="ECO:0007669"/>
    <property type="project" value="UniProtKB-UniRule"/>
</dbReference>
<comment type="caution">
    <text evidence="7">The sequence shown here is derived from an EMBL/GenBank/DDBJ whole genome shotgun (WGS) entry which is preliminary data.</text>
</comment>
<dbReference type="Pfam" id="PF04263">
    <property type="entry name" value="TPK_catalytic"/>
    <property type="match status" value="1"/>
</dbReference>
<dbReference type="OrthoDB" id="9804377at2"/>
<dbReference type="InterPro" id="IPR006282">
    <property type="entry name" value="Thi_PPkinase"/>
</dbReference>
<dbReference type="EC" id="2.7.6.2" evidence="5"/>
<name>A0A0R2A6D6_9LACO</name>
<evidence type="ECO:0000256" key="1">
    <source>
        <dbReference type="ARBA" id="ARBA00022679"/>
    </source>
</evidence>
<dbReference type="GO" id="GO:0006772">
    <property type="term" value="P:thiamine metabolic process"/>
    <property type="evidence" value="ECO:0007669"/>
    <property type="project" value="UniProtKB-UniRule"/>
</dbReference>
<evidence type="ECO:0000256" key="3">
    <source>
        <dbReference type="ARBA" id="ARBA00022777"/>
    </source>
</evidence>
<keyword evidence="8" id="KW-1185">Reference proteome</keyword>
<keyword evidence="2" id="KW-0547">Nucleotide-binding</keyword>
<dbReference type="AlphaFoldDB" id="A0A0R2A6D6"/>
<dbReference type="InterPro" id="IPR007373">
    <property type="entry name" value="Thiamin_PyroPKinase_B1-bd"/>
</dbReference>
<dbReference type="SMART" id="SM00983">
    <property type="entry name" value="TPK_B1_binding"/>
    <property type="match status" value="1"/>
</dbReference>
<evidence type="ECO:0000313" key="7">
    <source>
        <dbReference type="EMBL" id="KRM62624.1"/>
    </source>
</evidence>
<evidence type="ECO:0000256" key="5">
    <source>
        <dbReference type="NCBIfam" id="TIGR01378"/>
    </source>
</evidence>
<dbReference type="PATRIC" id="fig|1423813.3.peg.2241"/>
<evidence type="ECO:0000256" key="4">
    <source>
        <dbReference type="ARBA" id="ARBA00022840"/>
    </source>
</evidence>
<dbReference type="NCBIfam" id="TIGR01378">
    <property type="entry name" value="thi_PPkinase"/>
    <property type="match status" value="1"/>
</dbReference>
<proteinExistence type="predicted"/>
<evidence type="ECO:0000256" key="2">
    <source>
        <dbReference type="ARBA" id="ARBA00022741"/>
    </source>
</evidence>
<dbReference type="Proteomes" id="UP000051733">
    <property type="component" value="Unassembled WGS sequence"/>
</dbReference>
<keyword evidence="4" id="KW-0067">ATP-binding</keyword>
<dbReference type="RefSeq" id="WP_057777310.1">
    <property type="nucleotide sequence ID" value="NZ_AYYY01000005.1"/>
</dbReference>
<dbReference type="CDD" id="cd07995">
    <property type="entry name" value="TPK"/>
    <property type="match status" value="1"/>
</dbReference>
<dbReference type="InterPro" id="IPR053149">
    <property type="entry name" value="TPK"/>
</dbReference>
<dbReference type="Pfam" id="PF04265">
    <property type="entry name" value="TPK_B1_binding"/>
    <property type="match status" value="1"/>
</dbReference>
<accession>A0A0R2A6D6</accession>
<dbReference type="GO" id="GO:0009229">
    <property type="term" value="P:thiamine diphosphate biosynthetic process"/>
    <property type="evidence" value="ECO:0007669"/>
    <property type="project" value="InterPro"/>
</dbReference>
<dbReference type="GO" id="GO:0005524">
    <property type="term" value="F:ATP binding"/>
    <property type="evidence" value="ECO:0007669"/>
    <property type="project" value="UniProtKB-KW"/>
</dbReference>
<keyword evidence="3 7" id="KW-0418">Kinase</keyword>
<dbReference type="EMBL" id="AYYY01000005">
    <property type="protein sequence ID" value="KRM62624.1"/>
    <property type="molecule type" value="Genomic_DNA"/>
</dbReference>
<dbReference type="GO" id="GO:0016301">
    <property type="term" value="F:kinase activity"/>
    <property type="evidence" value="ECO:0007669"/>
    <property type="project" value="UniProtKB-KW"/>
</dbReference>
<dbReference type="InterPro" id="IPR007371">
    <property type="entry name" value="TPK_catalytic"/>
</dbReference>
<gene>
    <name evidence="7" type="ORF">FC26_GL002201</name>
</gene>
<protein>
    <recommendedName>
        <fullName evidence="5">Thiamine diphosphokinase</fullName>
        <ecNumber evidence="5">2.7.6.2</ecNumber>
    </recommendedName>
</protein>
<dbReference type="PANTHER" id="PTHR41299:SF1">
    <property type="entry name" value="THIAMINE PYROPHOSPHOKINASE"/>
    <property type="match status" value="1"/>
</dbReference>
<dbReference type="GO" id="GO:0030975">
    <property type="term" value="F:thiamine binding"/>
    <property type="evidence" value="ECO:0007669"/>
    <property type="project" value="InterPro"/>
</dbReference>
<dbReference type="InterPro" id="IPR036759">
    <property type="entry name" value="TPK_catalytic_sf"/>
</dbReference>